<evidence type="ECO:0000256" key="2">
    <source>
        <dbReference type="ARBA" id="ARBA00022614"/>
    </source>
</evidence>
<dbReference type="Proteomes" id="UP001359559">
    <property type="component" value="Unassembled WGS sequence"/>
</dbReference>
<evidence type="ECO:0000256" key="1">
    <source>
        <dbReference type="ARBA" id="ARBA00008894"/>
    </source>
</evidence>
<dbReference type="Gene3D" id="3.40.50.300">
    <property type="entry name" value="P-loop containing nucleotide triphosphate hydrolases"/>
    <property type="match status" value="1"/>
</dbReference>
<dbReference type="InterPro" id="IPR057135">
    <property type="entry name" value="At4g27190-like_LRR"/>
</dbReference>
<dbReference type="PANTHER" id="PTHR33463">
    <property type="entry name" value="NB-ARC DOMAIN-CONTAINING PROTEIN-RELATED"/>
    <property type="match status" value="1"/>
</dbReference>
<dbReference type="InterPro" id="IPR055414">
    <property type="entry name" value="LRR_R13L4/SHOC2-like"/>
</dbReference>
<dbReference type="SMART" id="SM00369">
    <property type="entry name" value="LRR_TYP"/>
    <property type="match status" value="3"/>
</dbReference>
<evidence type="ECO:0000256" key="7">
    <source>
        <dbReference type="SAM" id="Coils"/>
    </source>
</evidence>
<keyword evidence="5" id="KW-0611">Plant defense</keyword>
<sequence>MDYASKIVERVIDVVLDLSVRHVAYIVCYRKNVDELNDNVNDLAHARERVKHQVDAAEKNVQRTEDDVIAWFEKVDEIVTEKVRFQNDEGHTKTRCSNGLFAYLRNRHRLGRKAKKMVEDVKLLIDKSNFGGVSYQQNITSNDATLFNAGYEEFGSRKSIMEDIMAQLEDSTVRMIGVHGPGGVGKSTLVKEIARRARENLFNLVVVVDITANPNILKIQEEIAYVLQLRLEGESETVRADRLRRRLKNEKENTLVVMDDLWDRLDLNKLGIPFDDDENDDGGLSKIASSGEQDLSHKRVKKEKSLGDYKGCKVLLTSRDKKVLSDKMDVKSLFCVKELEDGDAVLLFKKVAGIPEDDELSNSKQEMIKKYCAGIPMAIVTVGRALRDKSELVWKATLEKLKKQELVGVQESMEVSVKMSYDHLENEELKSIFLLCAHMGHQPLIMDLVKYCFGLGILEGVYTLREARCRIYTSIQKLKDSSLVLDGSSINHFNMHDMVRDAALSIAHKEQNVFALRNGKLDDWPDKDELERCTSISIRNSDIIDELPKVMNCPQLKFFQIDSDDPSLKIPESFFGGMEKLRVLILKGIHQPNLPSSIKLLLNLRMLCLERCILVDNLSIIGELKKLRILSFSGSQIENLPAELGNLDKLQVLDISNCSIIKMIAPNFISKLTCLEELYIRNSLIKLLVEEESNQSQVSFLSELKHLHQLKVVDICIPCVAVLPRDLFFDKLNDYKIVIGDFRMLSVGDFRMPYKYEAFRSLALQLKEGTDIHSQKGIKLLFKRVENLLLGELSGVQNVFYELNLDGFPDLKHLSITNNVSVEYIINSMDLSHPQDVFPSLESLCLYKLRNIKMICCSPLTYDSFTKLKSIKIKMCTRLKNLFSFYMVKLLDSLETIDVSECDSLKEIVETHVNSDKVEFPKLHSLTLESLPSFASFYTKVETQTTNRDHIEITVAEDEHNEMALLSLFDELVEIPNLESLKLSSINIQNIWSDRPPSMASNLKKLKGLFISECRMMESIFSTEGNNANGDKVCIFPKLEEIHLSKMSMLRDIWQAGGVSADSFSSLISVHIEGCEKLDKIFPSDMKGWFERLDSLKVVDCDSVEVIFEIKDPRQIDAAGRDTKLQIILVQRLPNLKQVWSTDPGGILNFKNLRSIEVIGCQKLSNVLPASVAKDLGKLEFMSVSLCMEMVEIVAWGDGSETNNEPLVFPELTYMELYGLSKLKHFYNGRHTIECPKLKQLAVDHCEKLKTFPTATIQATTSEEKPIFSAEKVIQNLEYMEIGFQVEDWLQNNTDKMPNLERLNLIFPQDLLEEFVPSPNIAPQERLGTVIQLKELFLLSSRIKDLGLEHDPVLQRLEFLGLDNCSELINLFPSSVSLTYLTCLEVKFCDRLKNLMASSTAKSLVQLKTMKVMQCAVKEIVTNEGREEDGMTEIVFSKLVTIELVALKCLTSFCSYKKCEFMFPSLEILIVRECPMMETFTWSHISAPKLQNIIAVEGEVEVKWLWEGDLNATIQKVFQEKVSFAYTKHLNLSDHPEFIEQLWHGNYLVQENNFCNLKSLEVAECNNLVHIIPSHLLHCFENLEELRVWNCSSAQVIFDINEIRMRKPLGMIRLKKLSLNDLPKLEHVWDKDPEGIIGLQVLQHMNVYSCDSLKSLFPASVTKELASLEVLEVSYCRELVELFSKDKKPAEGATKEIVFGCLTSLILQELPRLKYLYPGLHTLKWPVLQELDAFHCNLVILKCQADHPDEQVLIQIEEVIQIPCLKKLSFGIEDTRVTWHSESRKLRFDKLQYFQDSDSAPLCKFLGMISNIEKLELFGCLFEEMFLAERPNADYNKILLHLKELELFSLDNLSSIGLEHSWLQPFPKNLQTLQVKHCGNLINLAPSTVSFSNLTYLDVGACKILLYLFTFSTARSLSQLKRMKIDRCESMQEIVSIERDDESLEDEQIVFQQLQTLYLEKLHQLRCFYPGNFTLSFPSLQQVFVIDCDRMKTFSPINIISTATKWSSRKDATPREEVDLNSAVSRTFEEKLSKHACQVAAFSLRDNPLREIWHGSLPIPDMCFSNLDHLMVEGCDFLSDVLPFNLLPFFSKLKILEVRNCSSVKTIFDVKRITEETTRPTLFPLPFPLEKLILEELPNLENVWNDDPYEIMRMQFLQVVQVDKCQCLSSLFPASVARDLVKLEDLVVKHCVELVAIVAEDNADPKGKNIELTFPDVTSLTLLDLPNFKCFYCSLHRSMLNTFKPQEPHAKHQLGLEKVTPNLLSLTLGEKELKMFWHVEFQGNILHKIKVLTLLGFHIESNSNMFPYEFLLQVCNIEELVVSSSSFKEIFFFPGPNMEYCGLLSKLKVLRLVVLQKLVSIGLEHNWIEPFPRNLETLEVNRCSSLRNLAPHTVCFSNLMYLSVIECHGLVNLFTSSTAKSLAQLEMMEVKGCKSMLEIVSKEGEESHEDEEVIFGKLQTLYLEDLYELRCFYPGNFTLCFPSLEHVHIINTWMGIFCPFNKINSTKLSSGIGFSIYGQSQWEGDFNCTVRKIYEKKMFEVAPLVSTLNLRDDPLQELWYGSLPDPDMCFSNLETLIVEGCQFLSDVLPFNLLPLFTKLETLIVQNCSSVKTIFDVKCITEDRKWTTMGPRSTLFSFPLKKLILEHLPNLENVWNEDHGILKMQLLQVVYVDTCNGLTSLFPASVARDLVKLENLVVKHCENLMLIVAEDNADPNGTKLELTFPCVTSLTLWGLSKFKYFYGSLHYDMLPHTEGQVCFEKLTPNLQSLSLGENELKMIWHGEFCGNPLHKLKVLILLNFRIESDVFPYGYLQQVPNIEKLGIGYSSFKEIFCLQRPNVDYIGLLSQLKVLILDLLPELISIGLEHSWIEPFVRNLETLEVVKCFSLRNLAPSPICFSNLMRLFVFECHGLVNLFTSSTAKSLARLKVMEIKRCESIQEIVSKEGDESLEDEIKMWQLQHLNLEYLPNLISFYTGSSTLSFPSLEQLSVINCYKMETFCPGTINAEKLFGVKFQENSNAIPLEIDLNSTIQVALGKG</sequence>
<dbReference type="SMART" id="SM00382">
    <property type="entry name" value="AAA"/>
    <property type="match status" value="1"/>
</dbReference>
<keyword evidence="6" id="KW-0067">ATP-binding</keyword>
<dbReference type="Gene3D" id="1.10.8.430">
    <property type="entry name" value="Helical domain of apoptotic protease-activating factors"/>
    <property type="match status" value="1"/>
</dbReference>
<feature type="domain" description="AAA+ ATPase" evidence="8">
    <location>
        <begin position="172"/>
        <end position="343"/>
    </location>
</feature>
<dbReference type="InterPro" id="IPR042197">
    <property type="entry name" value="Apaf_helical"/>
</dbReference>
<keyword evidence="2" id="KW-0433">Leucine-rich repeat</keyword>
<keyword evidence="3" id="KW-0677">Repeat</keyword>
<dbReference type="SUPFAM" id="SSF52540">
    <property type="entry name" value="P-loop containing nucleoside triphosphate hydrolases"/>
    <property type="match status" value="1"/>
</dbReference>
<dbReference type="GO" id="GO:0005524">
    <property type="term" value="F:ATP binding"/>
    <property type="evidence" value="ECO:0007669"/>
    <property type="project" value="UniProtKB-KW"/>
</dbReference>
<feature type="coiled-coil region" evidence="7">
    <location>
        <begin position="26"/>
        <end position="67"/>
    </location>
</feature>
<dbReference type="EMBL" id="JAYKXN010000004">
    <property type="protein sequence ID" value="KAK7292732.1"/>
    <property type="molecule type" value="Genomic_DNA"/>
</dbReference>
<evidence type="ECO:0000256" key="5">
    <source>
        <dbReference type="ARBA" id="ARBA00022821"/>
    </source>
</evidence>
<evidence type="ECO:0000256" key="4">
    <source>
        <dbReference type="ARBA" id="ARBA00022741"/>
    </source>
</evidence>
<accession>A0AAN9J5Z9</accession>
<dbReference type="InterPro" id="IPR003593">
    <property type="entry name" value="AAA+_ATPase"/>
</dbReference>
<keyword evidence="4" id="KW-0547">Nucleotide-binding</keyword>
<comment type="caution">
    <text evidence="9">The sequence shown here is derived from an EMBL/GenBank/DDBJ whole genome shotgun (WGS) entry which is preliminary data.</text>
</comment>
<evidence type="ECO:0000313" key="10">
    <source>
        <dbReference type="Proteomes" id="UP001359559"/>
    </source>
</evidence>
<comment type="similarity">
    <text evidence="1">Belongs to the disease resistance NB-LRR family.</text>
</comment>
<evidence type="ECO:0000259" key="8">
    <source>
        <dbReference type="SMART" id="SM00382"/>
    </source>
</evidence>
<dbReference type="InterPro" id="IPR002182">
    <property type="entry name" value="NB-ARC"/>
</dbReference>
<name>A0AAN9J5Z9_CLITE</name>
<organism evidence="9 10">
    <name type="scientific">Clitoria ternatea</name>
    <name type="common">Butterfly pea</name>
    <dbReference type="NCBI Taxonomy" id="43366"/>
    <lineage>
        <taxon>Eukaryota</taxon>
        <taxon>Viridiplantae</taxon>
        <taxon>Streptophyta</taxon>
        <taxon>Embryophyta</taxon>
        <taxon>Tracheophyta</taxon>
        <taxon>Spermatophyta</taxon>
        <taxon>Magnoliopsida</taxon>
        <taxon>eudicotyledons</taxon>
        <taxon>Gunneridae</taxon>
        <taxon>Pentapetalae</taxon>
        <taxon>rosids</taxon>
        <taxon>fabids</taxon>
        <taxon>Fabales</taxon>
        <taxon>Fabaceae</taxon>
        <taxon>Papilionoideae</taxon>
        <taxon>50 kb inversion clade</taxon>
        <taxon>NPAAA clade</taxon>
        <taxon>indigoferoid/millettioid clade</taxon>
        <taxon>Phaseoleae</taxon>
        <taxon>Clitoria</taxon>
    </lineage>
</organism>
<dbReference type="Gene3D" id="3.80.10.10">
    <property type="entry name" value="Ribonuclease Inhibitor"/>
    <property type="match status" value="11"/>
</dbReference>
<dbReference type="PANTHER" id="PTHR33463:SF196">
    <property type="entry name" value="NB-ARC DOMAIN DISEASE RESISTANCE PROTEIN"/>
    <property type="match status" value="1"/>
</dbReference>
<dbReference type="SUPFAM" id="SSF52047">
    <property type="entry name" value="RNI-like"/>
    <property type="match status" value="5"/>
</dbReference>
<keyword evidence="10" id="KW-1185">Reference proteome</keyword>
<keyword evidence="7" id="KW-0175">Coiled coil</keyword>
<protein>
    <recommendedName>
        <fullName evidence="8">AAA+ ATPase domain-containing protein</fullName>
    </recommendedName>
</protein>
<dbReference type="Pfam" id="PF00931">
    <property type="entry name" value="NB-ARC"/>
    <property type="match status" value="1"/>
</dbReference>
<evidence type="ECO:0000256" key="3">
    <source>
        <dbReference type="ARBA" id="ARBA00022737"/>
    </source>
</evidence>
<dbReference type="InterPro" id="IPR032675">
    <property type="entry name" value="LRR_dom_sf"/>
</dbReference>
<dbReference type="GO" id="GO:0006952">
    <property type="term" value="P:defense response"/>
    <property type="evidence" value="ECO:0007669"/>
    <property type="project" value="UniProtKB-KW"/>
</dbReference>
<evidence type="ECO:0000313" key="9">
    <source>
        <dbReference type="EMBL" id="KAK7292732.1"/>
    </source>
</evidence>
<reference evidence="9 10" key="1">
    <citation type="submission" date="2024-01" db="EMBL/GenBank/DDBJ databases">
        <title>The genomes of 5 underutilized Papilionoideae crops provide insights into root nodulation and disease resistance.</title>
        <authorList>
            <person name="Yuan L."/>
        </authorList>
    </citation>
    <scope>NUCLEOTIDE SEQUENCE [LARGE SCALE GENOMIC DNA]</scope>
    <source>
        <strain evidence="9">LY-2023</strain>
        <tissue evidence="9">Leaf</tissue>
    </source>
</reference>
<dbReference type="InterPro" id="IPR027417">
    <property type="entry name" value="P-loop_NTPase"/>
</dbReference>
<dbReference type="InterPro" id="IPR003591">
    <property type="entry name" value="Leu-rich_rpt_typical-subtyp"/>
</dbReference>
<dbReference type="Pfam" id="PF23598">
    <property type="entry name" value="LRR_14"/>
    <property type="match status" value="1"/>
</dbReference>
<proteinExistence type="inferred from homology"/>
<dbReference type="Pfam" id="PF23247">
    <property type="entry name" value="LRR_RPS2"/>
    <property type="match status" value="10"/>
</dbReference>
<dbReference type="InterPro" id="IPR050905">
    <property type="entry name" value="Plant_NBS-LRR"/>
</dbReference>
<dbReference type="SUPFAM" id="SSF52058">
    <property type="entry name" value="L domain-like"/>
    <property type="match status" value="1"/>
</dbReference>
<dbReference type="GO" id="GO:0043531">
    <property type="term" value="F:ADP binding"/>
    <property type="evidence" value="ECO:0007669"/>
    <property type="project" value="InterPro"/>
</dbReference>
<evidence type="ECO:0000256" key="6">
    <source>
        <dbReference type="ARBA" id="ARBA00022840"/>
    </source>
</evidence>
<gene>
    <name evidence="9" type="ORF">RJT34_15584</name>
</gene>
<dbReference type="PRINTS" id="PR00364">
    <property type="entry name" value="DISEASERSIST"/>
</dbReference>